<dbReference type="NCBIfam" id="TIGR02964">
    <property type="entry name" value="xanthine_xdhC"/>
    <property type="match status" value="1"/>
</dbReference>
<feature type="domain" description="XdhC- CoxI" evidence="1">
    <location>
        <begin position="11"/>
        <end position="70"/>
    </location>
</feature>
<dbReference type="SUPFAM" id="SSF51735">
    <property type="entry name" value="NAD(P)-binding Rossmann-fold domains"/>
    <property type="match status" value="1"/>
</dbReference>
<evidence type="ECO:0000259" key="1">
    <source>
        <dbReference type="Pfam" id="PF02625"/>
    </source>
</evidence>
<dbReference type="Gene3D" id="3.40.50.720">
    <property type="entry name" value="NAD(P)-binding Rossmann-like Domain"/>
    <property type="match status" value="1"/>
</dbReference>
<dbReference type="InterPro" id="IPR027051">
    <property type="entry name" value="XdhC_Rossmann_dom"/>
</dbReference>
<evidence type="ECO:0000259" key="2">
    <source>
        <dbReference type="Pfam" id="PF13478"/>
    </source>
</evidence>
<keyword evidence="4" id="KW-1185">Reference proteome</keyword>
<dbReference type="OrthoDB" id="61481at2"/>
<dbReference type="PANTHER" id="PTHR30388">
    <property type="entry name" value="ALDEHYDE OXIDOREDUCTASE MOLYBDENUM COFACTOR ASSEMBLY PROTEIN"/>
    <property type="match status" value="1"/>
</dbReference>
<dbReference type="RefSeq" id="WP_092324045.1">
    <property type="nucleotide sequence ID" value="NZ_FNFU01000013.1"/>
</dbReference>
<dbReference type="EMBL" id="FNFU01000013">
    <property type="protein sequence ID" value="SDK78565.1"/>
    <property type="molecule type" value="Genomic_DNA"/>
</dbReference>
<dbReference type="InterPro" id="IPR003777">
    <property type="entry name" value="XdhC_CoxI"/>
</dbReference>
<dbReference type="PANTHER" id="PTHR30388:SF6">
    <property type="entry name" value="XANTHINE DEHYDROGENASE SUBUNIT A-RELATED"/>
    <property type="match status" value="1"/>
</dbReference>
<dbReference type="Pfam" id="PF13478">
    <property type="entry name" value="XdhC_C"/>
    <property type="match status" value="1"/>
</dbReference>
<feature type="domain" description="XdhC Rossmann" evidence="2">
    <location>
        <begin position="109"/>
        <end position="258"/>
    </location>
</feature>
<reference evidence="3 4" key="1">
    <citation type="submission" date="2016-10" db="EMBL/GenBank/DDBJ databases">
        <authorList>
            <person name="de Groot N.N."/>
        </authorList>
    </citation>
    <scope>NUCLEOTIDE SEQUENCE [LARGE SCALE GENOMIC DNA]</scope>
    <source>
        <strain evidence="3 4">CGMCC 1.5382</strain>
    </source>
</reference>
<dbReference type="STRING" id="386301.SAMN05216282_11345"/>
<gene>
    <name evidence="3" type="ORF">SAMN05216282_11345</name>
</gene>
<name>A0A1G9ERD3_9MICO</name>
<dbReference type="InterPro" id="IPR014308">
    <property type="entry name" value="Xanthine_DH_XdhC"/>
</dbReference>
<dbReference type="InterPro" id="IPR052698">
    <property type="entry name" value="MoCofactor_Util/Proc"/>
</dbReference>
<proteinExistence type="predicted"/>
<sequence>MAWIDAVEHLRANRLAGVIVTVAAVRGHAPRNGGAKMVVSAHEAWGTIGGGNLEETAIERARTLIAADAAEPELMTVQLSDKAPAVHGVQCCGGEVVLLVEPIRVVPAVVIFGLGHVGLELARILSRHELDLHLVDSRADQLAEDRLAVLGGSTARLRVHHAPVPEVVFELLPAGTHVLIMTHDHAEDVALCDVALRFPELASIGLIGSSAKWRRFQQRLADEGHTPEDLARIHTPIGLPGITSKDPAAIAVSVAAELLQRFETVPAGSGPAAQ</sequence>
<dbReference type="Proteomes" id="UP000198701">
    <property type="component" value="Unassembled WGS sequence"/>
</dbReference>
<protein>
    <submittedName>
        <fullName evidence="3">Xanthine dehydrogenase accessory factor</fullName>
    </submittedName>
</protein>
<accession>A0A1G9ERD3</accession>
<dbReference type="AlphaFoldDB" id="A0A1G9ERD3"/>
<dbReference type="Pfam" id="PF02625">
    <property type="entry name" value="XdhC_CoxI"/>
    <property type="match status" value="1"/>
</dbReference>
<dbReference type="InterPro" id="IPR036291">
    <property type="entry name" value="NAD(P)-bd_dom_sf"/>
</dbReference>
<evidence type="ECO:0000313" key="4">
    <source>
        <dbReference type="Proteomes" id="UP000198701"/>
    </source>
</evidence>
<evidence type="ECO:0000313" key="3">
    <source>
        <dbReference type="EMBL" id="SDK78565.1"/>
    </source>
</evidence>
<organism evidence="3 4">
    <name type="scientific">Cryobacterium psychrotolerans</name>
    <dbReference type="NCBI Taxonomy" id="386301"/>
    <lineage>
        <taxon>Bacteria</taxon>
        <taxon>Bacillati</taxon>
        <taxon>Actinomycetota</taxon>
        <taxon>Actinomycetes</taxon>
        <taxon>Micrococcales</taxon>
        <taxon>Microbacteriaceae</taxon>
        <taxon>Cryobacterium</taxon>
    </lineage>
</organism>